<keyword evidence="2" id="KW-0472">Membrane</keyword>
<dbReference type="Pfam" id="PF00534">
    <property type="entry name" value="Glycos_transf_1"/>
    <property type="match status" value="1"/>
</dbReference>
<dbReference type="Gene3D" id="3.40.50.2000">
    <property type="entry name" value="Glycogen Phosphorylase B"/>
    <property type="match status" value="2"/>
</dbReference>
<keyword evidence="2" id="KW-0812">Transmembrane</keyword>
<keyword evidence="1 4" id="KW-0808">Transferase</keyword>
<reference evidence="4 5" key="1">
    <citation type="submission" date="2020-04" db="EMBL/GenBank/DDBJ databases">
        <title>Genome sequencing of novel species.</title>
        <authorList>
            <person name="Heo J."/>
            <person name="Kim S.-J."/>
            <person name="Kim J.-S."/>
            <person name="Hong S.-B."/>
            <person name="Kwon S.-W."/>
        </authorList>
    </citation>
    <scope>NUCLEOTIDE SEQUENCE [LARGE SCALE GENOMIC DNA]</scope>
    <source>
        <strain evidence="4 5">MFER-1</strain>
    </source>
</reference>
<feature type="domain" description="Glycosyl transferase family 1" evidence="3">
    <location>
        <begin position="191"/>
        <end position="346"/>
    </location>
</feature>
<dbReference type="PANTHER" id="PTHR46401:SF2">
    <property type="entry name" value="GLYCOSYLTRANSFERASE WBBK-RELATED"/>
    <property type="match status" value="1"/>
</dbReference>
<evidence type="ECO:0000256" key="1">
    <source>
        <dbReference type="ARBA" id="ARBA00022679"/>
    </source>
</evidence>
<feature type="transmembrane region" description="Helical" evidence="2">
    <location>
        <begin position="102"/>
        <end position="124"/>
    </location>
</feature>
<dbReference type="Proteomes" id="UP000502248">
    <property type="component" value="Chromosome"/>
</dbReference>
<evidence type="ECO:0000313" key="4">
    <source>
        <dbReference type="EMBL" id="QJD87184.1"/>
    </source>
</evidence>
<dbReference type="RefSeq" id="WP_169283430.1">
    <property type="nucleotide sequence ID" value="NZ_CP051680.1"/>
</dbReference>
<evidence type="ECO:0000313" key="5">
    <source>
        <dbReference type="Proteomes" id="UP000502248"/>
    </source>
</evidence>
<keyword evidence="5" id="KW-1185">Reference proteome</keyword>
<organism evidence="4 5">
    <name type="scientific">Cohnella herbarum</name>
    <dbReference type="NCBI Taxonomy" id="2728023"/>
    <lineage>
        <taxon>Bacteria</taxon>
        <taxon>Bacillati</taxon>
        <taxon>Bacillota</taxon>
        <taxon>Bacilli</taxon>
        <taxon>Bacillales</taxon>
        <taxon>Paenibacillaceae</taxon>
        <taxon>Cohnella</taxon>
    </lineage>
</organism>
<keyword evidence="2" id="KW-1133">Transmembrane helix</keyword>
<evidence type="ECO:0000256" key="2">
    <source>
        <dbReference type="SAM" id="Phobius"/>
    </source>
</evidence>
<proteinExistence type="predicted"/>
<dbReference type="CDD" id="cd03801">
    <property type="entry name" value="GT4_PimA-like"/>
    <property type="match status" value="1"/>
</dbReference>
<protein>
    <submittedName>
        <fullName evidence="4">Glycosyltransferase family 4 protein</fullName>
    </submittedName>
</protein>
<name>A0A7Z2ZPI0_9BACL</name>
<dbReference type="GO" id="GO:0016757">
    <property type="term" value="F:glycosyltransferase activity"/>
    <property type="evidence" value="ECO:0007669"/>
    <property type="project" value="InterPro"/>
</dbReference>
<gene>
    <name evidence="4" type="ORF">HH215_31080</name>
</gene>
<sequence>MDDILFYDLSNDGHHYNYNSLIMKHVKREGRPNRVCYYTESNNPKIVRALQEEGITVHNVDLPLRKGIMSIRARTVILLRMLRYARKNDYRKIHLLFMDSNIISLFLLLPLLIGLEITGTLHWYPTRKWKEKVFYWLLNMRVIDRIVVHGDFTRDRVVRCLANVGNRRVVTIYFPSFHHSDVKNSEAGEIKRIKQKLASYKRPFFLCFGGLRYDKGIDLLLEAVARLKDEDFTVLVAGSEDYFNKADIDRIALENGITNKVFLDLKYISTEAANFYFQTCDSVVLPYRSMYSAQSGPLVEGAARKKLIVGPGHGEVGFTIEKYRLGLTFESDRPDDLARKLQTALDRLNGKDEEPDGGPNEYASKLTQEKFGDLYRKFFANDRHDREEGIA</sequence>
<dbReference type="InterPro" id="IPR001296">
    <property type="entry name" value="Glyco_trans_1"/>
</dbReference>
<dbReference type="AlphaFoldDB" id="A0A7Z2ZPI0"/>
<dbReference type="PANTHER" id="PTHR46401">
    <property type="entry name" value="GLYCOSYLTRANSFERASE WBBK-RELATED"/>
    <property type="match status" value="1"/>
</dbReference>
<accession>A0A7Z2ZPI0</accession>
<dbReference type="KEGG" id="cheb:HH215_31080"/>
<evidence type="ECO:0000259" key="3">
    <source>
        <dbReference type="Pfam" id="PF00534"/>
    </source>
</evidence>
<dbReference type="GO" id="GO:0009103">
    <property type="term" value="P:lipopolysaccharide biosynthetic process"/>
    <property type="evidence" value="ECO:0007669"/>
    <property type="project" value="TreeGrafter"/>
</dbReference>
<dbReference type="EMBL" id="CP051680">
    <property type="protein sequence ID" value="QJD87184.1"/>
    <property type="molecule type" value="Genomic_DNA"/>
</dbReference>
<dbReference type="SUPFAM" id="SSF53756">
    <property type="entry name" value="UDP-Glycosyltransferase/glycogen phosphorylase"/>
    <property type="match status" value="1"/>
</dbReference>